<dbReference type="Gene3D" id="1.10.600.10">
    <property type="entry name" value="Farnesyl Diphosphate Synthase"/>
    <property type="match status" value="1"/>
</dbReference>
<name>A0A6B8K8H9_9HYPH</name>
<dbReference type="RefSeq" id="WP_136494530.1">
    <property type="nucleotide sequence ID" value="NZ_CP046052.1"/>
</dbReference>
<accession>A0A6B8K8H9</accession>
<evidence type="ECO:0000313" key="1">
    <source>
        <dbReference type="EMBL" id="QGM44219.1"/>
    </source>
</evidence>
<dbReference type="InterPro" id="IPR002060">
    <property type="entry name" value="Squ/phyt_synthse"/>
</dbReference>
<evidence type="ECO:0000313" key="2">
    <source>
        <dbReference type="Proteomes" id="UP000309061"/>
    </source>
</evidence>
<dbReference type="AlphaFoldDB" id="A0A6B8K8H9"/>
<gene>
    <name evidence="1" type="ORF">H2LOC_000035</name>
</gene>
<dbReference type="PANTHER" id="PTHR31480">
    <property type="entry name" value="BIFUNCTIONAL LYCOPENE CYCLASE/PHYTOENE SYNTHASE"/>
    <property type="match status" value="1"/>
</dbReference>
<proteinExistence type="predicted"/>
<dbReference type="Proteomes" id="UP000309061">
    <property type="component" value="Chromosome"/>
</dbReference>
<protein>
    <submittedName>
        <fullName evidence="1">Squalene synthase</fullName>
    </submittedName>
</protein>
<dbReference type="Pfam" id="PF00494">
    <property type="entry name" value="SQS_PSY"/>
    <property type="match status" value="1"/>
</dbReference>
<dbReference type="OrthoDB" id="9814909at2"/>
<keyword evidence="2" id="KW-1185">Reference proteome</keyword>
<dbReference type="GO" id="GO:0016765">
    <property type="term" value="F:transferase activity, transferring alkyl or aryl (other than methyl) groups"/>
    <property type="evidence" value="ECO:0007669"/>
    <property type="project" value="UniProtKB-ARBA"/>
</dbReference>
<organism evidence="1 2">
    <name type="scientific">Methylocystis heyeri</name>
    <dbReference type="NCBI Taxonomy" id="391905"/>
    <lineage>
        <taxon>Bacteria</taxon>
        <taxon>Pseudomonadati</taxon>
        <taxon>Pseudomonadota</taxon>
        <taxon>Alphaproteobacteria</taxon>
        <taxon>Hyphomicrobiales</taxon>
        <taxon>Methylocystaceae</taxon>
        <taxon>Methylocystis</taxon>
    </lineage>
</organism>
<dbReference type="EMBL" id="CP046052">
    <property type="protein sequence ID" value="QGM44219.1"/>
    <property type="molecule type" value="Genomic_DNA"/>
</dbReference>
<dbReference type="KEGG" id="mhey:H2LOC_000035"/>
<sequence length="289" mass="31838">MTLSVGAARASELSAHYALCETTLREKDRDSWLAALFAPSDRRRHLHAIRAFVVEIAEAREKVTQPLLGEMRLRWWADTIEQASGANAHPVADALADTISQNRLEPGEFLAFLDARVADFYDDRTVSVAALLDYCGKADALPLRWCALCLGEALGSDAGTALEDAGAALGITRVLWDLPRQGGARALLPADLLHRHGVPAEDVEAGRDSRRLRAALAELRALAREKLDSARIAAPKLDEAARGALLFAAAAPLYLDRMERSDYQPFQPLPAPSPWRRQWRLWRAARMGF</sequence>
<reference evidence="1 2" key="1">
    <citation type="submission" date="2019-11" db="EMBL/GenBank/DDBJ databases">
        <title>The genome sequence of Methylocystis heyeri.</title>
        <authorList>
            <person name="Oshkin I.Y."/>
            <person name="Miroshnikov K."/>
            <person name="Dedysh S.N."/>
        </authorList>
    </citation>
    <scope>NUCLEOTIDE SEQUENCE [LARGE SCALE GENOMIC DNA]</scope>
    <source>
        <strain evidence="1 2">H2</strain>
    </source>
</reference>
<dbReference type="SUPFAM" id="SSF48576">
    <property type="entry name" value="Terpenoid synthases"/>
    <property type="match status" value="1"/>
</dbReference>
<dbReference type="InterPro" id="IPR008949">
    <property type="entry name" value="Isoprenoid_synthase_dom_sf"/>
</dbReference>